<feature type="region of interest" description="Disordered" evidence="7">
    <location>
        <begin position="460"/>
        <end position="487"/>
    </location>
</feature>
<evidence type="ECO:0000313" key="9">
    <source>
        <dbReference type="Proteomes" id="UP001163823"/>
    </source>
</evidence>
<name>A0AAD7KYU3_QUISA</name>
<dbReference type="PANTHER" id="PTHR45717:SF10">
    <property type="entry name" value="OS10G0501000 PROTEIN"/>
    <property type="match status" value="1"/>
</dbReference>
<dbReference type="Proteomes" id="UP001163823">
    <property type="component" value="Chromosome 12"/>
</dbReference>
<keyword evidence="3" id="KW-0677">Repeat</keyword>
<evidence type="ECO:0000256" key="2">
    <source>
        <dbReference type="ARBA" id="ARBA00007626"/>
    </source>
</evidence>
<dbReference type="PROSITE" id="PS51375">
    <property type="entry name" value="PPR"/>
    <property type="match status" value="2"/>
</dbReference>
<feature type="repeat" description="PPR" evidence="6">
    <location>
        <begin position="171"/>
        <end position="205"/>
    </location>
</feature>
<evidence type="ECO:0000256" key="6">
    <source>
        <dbReference type="PROSITE-ProRule" id="PRU00708"/>
    </source>
</evidence>
<comment type="caution">
    <text evidence="8">The sequence shown here is derived from an EMBL/GenBank/DDBJ whole genome shotgun (WGS) entry which is preliminary data.</text>
</comment>
<dbReference type="AlphaFoldDB" id="A0AAD7KYU3"/>
<proteinExistence type="inferred from homology"/>
<comment type="similarity">
    <text evidence="2">Belongs to the PPR family. P subfamily.</text>
</comment>
<evidence type="ECO:0000256" key="5">
    <source>
        <dbReference type="ARBA" id="ARBA00023128"/>
    </source>
</evidence>
<dbReference type="GO" id="GO:0003729">
    <property type="term" value="F:mRNA binding"/>
    <property type="evidence" value="ECO:0007669"/>
    <property type="project" value="UniProtKB-ARBA"/>
</dbReference>
<evidence type="ECO:0000313" key="8">
    <source>
        <dbReference type="EMBL" id="KAJ7948302.1"/>
    </source>
</evidence>
<dbReference type="GO" id="GO:0005739">
    <property type="term" value="C:mitochondrion"/>
    <property type="evidence" value="ECO:0007669"/>
    <property type="project" value="UniProtKB-SubCell"/>
</dbReference>
<evidence type="ECO:0000256" key="1">
    <source>
        <dbReference type="ARBA" id="ARBA00004173"/>
    </source>
</evidence>
<dbReference type="Gene3D" id="1.25.40.10">
    <property type="entry name" value="Tetratricopeptide repeat domain"/>
    <property type="match status" value="2"/>
</dbReference>
<dbReference type="NCBIfam" id="TIGR00756">
    <property type="entry name" value="PPR"/>
    <property type="match status" value="1"/>
</dbReference>
<dbReference type="KEGG" id="qsa:O6P43_028800"/>
<keyword evidence="4" id="KW-0809">Transit peptide</keyword>
<protein>
    <submittedName>
        <fullName evidence="8">Pentatricopeptide repeat-containing protein</fullName>
    </submittedName>
</protein>
<dbReference type="InterPro" id="IPR011990">
    <property type="entry name" value="TPR-like_helical_dom_sf"/>
</dbReference>
<evidence type="ECO:0000256" key="4">
    <source>
        <dbReference type="ARBA" id="ARBA00022946"/>
    </source>
</evidence>
<feature type="repeat" description="PPR" evidence="6">
    <location>
        <begin position="349"/>
        <end position="383"/>
    </location>
</feature>
<gene>
    <name evidence="8" type="ORF">O6P43_028800</name>
</gene>
<evidence type="ECO:0000256" key="3">
    <source>
        <dbReference type="ARBA" id="ARBA00022737"/>
    </source>
</evidence>
<keyword evidence="5" id="KW-0496">Mitochondrion</keyword>
<dbReference type="FunFam" id="1.25.40.10:FF:000385">
    <property type="entry name" value="Pentatricopeptide repeat-containing protein mitochondrial"/>
    <property type="match status" value="1"/>
</dbReference>
<keyword evidence="9" id="KW-1185">Reference proteome</keyword>
<organism evidence="8 9">
    <name type="scientific">Quillaja saponaria</name>
    <name type="common">Soap bark tree</name>
    <dbReference type="NCBI Taxonomy" id="32244"/>
    <lineage>
        <taxon>Eukaryota</taxon>
        <taxon>Viridiplantae</taxon>
        <taxon>Streptophyta</taxon>
        <taxon>Embryophyta</taxon>
        <taxon>Tracheophyta</taxon>
        <taxon>Spermatophyta</taxon>
        <taxon>Magnoliopsida</taxon>
        <taxon>eudicotyledons</taxon>
        <taxon>Gunneridae</taxon>
        <taxon>Pentapetalae</taxon>
        <taxon>rosids</taxon>
        <taxon>fabids</taxon>
        <taxon>Fabales</taxon>
        <taxon>Quillajaceae</taxon>
        <taxon>Quillaja</taxon>
    </lineage>
</organism>
<dbReference type="Pfam" id="PF01535">
    <property type="entry name" value="PPR"/>
    <property type="match status" value="3"/>
</dbReference>
<dbReference type="Pfam" id="PF13041">
    <property type="entry name" value="PPR_2"/>
    <property type="match status" value="1"/>
</dbReference>
<dbReference type="PANTHER" id="PTHR45717">
    <property type="entry name" value="OS12G0527900 PROTEIN"/>
    <property type="match status" value="1"/>
</dbReference>
<comment type="subcellular location">
    <subcellularLocation>
        <location evidence="1">Mitochondrion</location>
    </subcellularLocation>
</comment>
<sequence length="487" mass="55864">MKLIPSNPWRAYGISRVLRALLYSTEAQTFSSRRDDSLYRRISRAGDPQVSIVPILDQWVEEGRGVKQSELKRFIKMLRNFRRFRHALQVSEWMTGEGNHNLLPGDVAVRLDLISKVHGLELAERYFNSIPETSRTFHVYGALLNCYAEHKSLDRAEATMQKLKDLGYFQRNLFYNVMLNLYSRMGAFEKLDSLVQEMEEKGITGDCFTCSIQLNAYAASSDIEAMEKLLMKMETNPLLTMDWNAYIAAANGYLKAELFEKAYAMMKKSELLINGKIKRVAYENLLTLYTVIGKKEDVYRIWELYKYKSFGKPYNSGYLCMLSSLEKLGDIDGAERILEEWESATTTFDIRLPNLLVTAYCKRGFLGKAEACIERLSESGKEPNASTWNRLALGYIVHNHMEKAVETLKKVILASQPGWKPNLSIVGSCIEYLKGKGDLESEMEILRLLRERGYSEIPDFGSSNLMKRDSDVEENEVSDEQKNEVEV</sequence>
<accession>A0AAD7KYU3</accession>
<dbReference type="InterPro" id="IPR002885">
    <property type="entry name" value="PPR_rpt"/>
</dbReference>
<dbReference type="SUPFAM" id="SSF48452">
    <property type="entry name" value="TPR-like"/>
    <property type="match status" value="1"/>
</dbReference>
<dbReference type="EMBL" id="JARAOO010000012">
    <property type="protein sequence ID" value="KAJ7948302.1"/>
    <property type="molecule type" value="Genomic_DNA"/>
</dbReference>
<reference evidence="8" key="1">
    <citation type="journal article" date="2023" name="Science">
        <title>Elucidation of the pathway for biosynthesis of saponin adjuvants from the soapbark tree.</title>
        <authorList>
            <person name="Reed J."/>
            <person name="Orme A."/>
            <person name="El-Demerdash A."/>
            <person name="Owen C."/>
            <person name="Martin L.B.B."/>
            <person name="Misra R.C."/>
            <person name="Kikuchi S."/>
            <person name="Rejzek M."/>
            <person name="Martin A.C."/>
            <person name="Harkess A."/>
            <person name="Leebens-Mack J."/>
            <person name="Louveau T."/>
            <person name="Stephenson M.J."/>
            <person name="Osbourn A."/>
        </authorList>
    </citation>
    <scope>NUCLEOTIDE SEQUENCE</scope>
    <source>
        <strain evidence="8">S10</strain>
    </source>
</reference>
<evidence type="ECO:0000256" key="7">
    <source>
        <dbReference type="SAM" id="MobiDB-lite"/>
    </source>
</evidence>